<dbReference type="InterPro" id="IPR001077">
    <property type="entry name" value="COMT_C"/>
</dbReference>
<protein>
    <submittedName>
        <fullName evidence="7">Demethylspheroidene O-methyltransferase</fullName>
    </submittedName>
</protein>
<dbReference type="GO" id="GO:0008171">
    <property type="term" value="F:O-methyltransferase activity"/>
    <property type="evidence" value="ECO:0007669"/>
    <property type="project" value="InterPro"/>
</dbReference>
<dbReference type="RefSeq" id="WP_081348823.1">
    <property type="nucleotide sequence ID" value="NZ_CP119563.1"/>
</dbReference>
<keyword evidence="3" id="KW-0949">S-adenosyl-L-methionine</keyword>
<evidence type="ECO:0000256" key="4">
    <source>
        <dbReference type="SAM" id="MobiDB-lite"/>
    </source>
</evidence>
<dbReference type="GO" id="GO:0046983">
    <property type="term" value="F:protein dimerization activity"/>
    <property type="evidence" value="ECO:0007669"/>
    <property type="project" value="InterPro"/>
</dbReference>
<dbReference type="Gene3D" id="3.40.50.150">
    <property type="entry name" value="Vaccinia Virus protein VP39"/>
    <property type="match status" value="1"/>
</dbReference>
<keyword evidence="1 7" id="KW-0489">Methyltransferase</keyword>
<evidence type="ECO:0000256" key="3">
    <source>
        <dbReference type="ARBA" id="ARBA00022691"/>
    </source>
</evidence>
<reference evidence="7 8" key="1">
    <citation type="submission" date="2016-10" db="EMBL/GenBank/DDBJ databases">
        <authorList>
            <person name="de Groot N.N."/>
        </authorList>
    </citation>
    <scope>NUCLEOTIDE SEQUENCE [LARGE SCALE GENOMIC DNA]</scope>
    <source>
        <strain evidence="8">DSM 938 / 37b4</strain>
    </source>
</reference>
<sequence>MPKDDHTGATADRTAQPTGTGKQPLVPGQPGAVPVQPGRVNFFTRIALSQRLHEIFERLPLMNRVTRCEGEALFDIVSGFVQSQVLLAIVEFRVLHILAGASWPLPALAERTGLAEDRLAVLMQAAAALKLVKFRRGLWQLAPRGAAFITVPGLEAMVRHHPVLYRDLADPVAFLKGDIEPELAGFWPYVFGPLAQEDAGLAERYSQLMADSQRVVADDTLRLVDLRDAKRVMDVGGGTGAFLRSVAKHYPELPLTLFDLPHVLAVADRFSPKLDFAPGSFRDDPIPQGADVITLVRVLYDHPDSVVEPLLAKVHAALPPGGRLIISEAMAGGAKPDRACDVYFAFYTMAMSSGRTRSPEEIKQMLEKAGFAKVSKPRALRPFITSVIEAERG</sequence>
<evidence type="ECO:0000313" key="8">
    <source>
        <dbReference type="Proteomes" id="UP000183812"/>
    </source>
</evidence>
<evidence type="ECO:0000259" key="6">
    <source>
        <dbReference type="Pfam" id="PF08100"/>
    </source>
</evidence>
<gene>
    <name evidence="7" type="ORF">SAMN04244550_01257</name>
</gene>
<proteinExistence type="predicted"/>
<dbReference type="Proteomes" id="UP000183812">
    <property type="component" value="Unassembled WGS sequence"/>
</dbReference>
<feature type="compositionally biased region" description="Low complexity" evidence="4">
    <location>
        <begin position="23"/>
        <end position="32"/>
    </location>
</feature>
<evidence type="ECO:0000256" key="2">
    <source>
        <dbReference type="ARBA" id="ARBA00022679"/>
    </source>
</evidence>
<dbReference type="GO" id="GO:0032259">
    <property type="term" value="P:methylation"/>
    <property type="evidence" value="ECO:0007669"/>
    <property type="project" value="UniProtKB-KW"/>
</dbReference>
<dbReference type="SUPFAM" id="SSF46785">
    <property type="entry name" value="Winged helix' DNA-binding domain"/>
    <property type="match status" value="1"/>
</dbReference>
<dbReference type="InterPro" id="IPR036390">
    <property type="entry name" value="WH_DNA-bd_sf"/>
</dbReference>
<feature type="region of interest" description="Disordered" evidence="4">
    <location>
        <begin position="1"/>
        <end position="32"/>
    </location>
</feature>
<keyword evidence="2 7" id="KW-0808">Transferase</keyword>
<evidence type="ECO:0000313" key="7">
    <source>
        <dbReference type="EMBL" id="SDE87363.1"/>
    </source>
</evidence>
<dbReference type="SUPFAM" id="SSF53335">
    <property type="entry name" value="S-adenosyl-L-methionine-dependent methyltransferases"/>
    <property type="match status" value="1"/>
</dbReference>
<dbReference type="InterPro" id="IPR029063">
    <property type="entry name" value="SAM-dependent_MTases_sf"/>
</dbReference>
<dbReference type="AlphaFoldDB" id="A0A1G7GH09"/>
<dbReference type="PANTHER" id="PTHR43712">
    <property type="entry name" value="PUTATIVE (AFU_ORTHOLOGUE AFUA_4G14580)-RELATED"/>
    <property type="match status" value="1"/>
</dbReference>
<dbReference type="PANTHER" id="PTHR43712:SF2">
    <property type="entry name" value="O-METHYLTRANSFERASE CICE"/>
    <property type="match status" value="1"/>
</dbReference>
<dbReference type="Pfam" id="PF08100">
    <property type="entry name" value="Dimerisation"/>
    <property type="match status" value="1"/>
</dbReference>
<dbReference type="OrthoDB" id="7418600at2"/>
<dbReference type="PROSITE" id="PS51683">
    <property type="entry name" value="SAM_OMT_II"/>
    <property type="match status" value="1"/>
</dbReference>
<feature type="domain" description="O-methyltransferase dimerisation" evidence="6">
    <location>
        <begin position="75"/>
        <end position="149"/>
    </location>
</feature>
<name>A0A1G7GH09_RHOCA</name>
<dbReference type="Gene3D" id="1.10.10.10">
    <property type="entry name" value="Winged helix-like DNA-binding domain superfamily/Winged helix DNA-binding domain"/>
    <property type="match status" value="1"/>
</dbReference>
<evidence type="ECO:0000259" key="5">
    <source>
        <dbReference type="Pfam" id="PF00891"/>
    </source>
</evidence>
<feature type="domain" description="O-methyltransferase C-terminal" evidence="5">
    <location>
        <begin position="165"/>
        <end position="372"/>
    </location>
</feature>
<evidence type="ECO:0000256" key="1">
    <source>
        <dbReference type="ARBA" id="ARBA00022603"/>
    </source>
</evidence>
<dbReference type="InterPro" id="IPR016461">
    <property type="entry name" value="COMT-like"/>
</dbReference>
<dbReference type="EMBL" id="FNAY01000004">
    <property type="protein sequence ID" value="SDE87363.1"/>
    <property type="molecule type" value="Genomic_DNA"/>
</dbReference>
<dbReference type="CDD" id="cd02440">
    <property type="entry name" value="AdoMet_MTases"/>
    <property type="match status" value="1"/>
</dbReference>
<dbReference type="InterPro" id="IPR012967">
    <property type="entry name" value="COMT_dimerisation"/>
</dbReference>
<organism evidence="7 8">
    <name type="scientific">Rhodobacter capsulatus</name>
    <name type="common">Rhodopseudomonas capsulata</name>
    <dbReference type="NCBI Taxonomy" id="1061"/>
    <lineage>
        <taxon>Bacteria</taxon>
        <taxon>Pseudomonadati</taxon>
        <taxon>Pseudomonadota</taxon>
        <taxon>Alphaproteobacteria</taxon>
        <taxon>Rhodobacterales</taxon>
        <taxon>Rhodobacter group</taxon>
        <taxon>Rhodobacter</taxon>
    </lineage>
</organism>
<accession>A0A1G7GH09</accession>
<dbReference type="InterPro" id="IPR036388">
    <property type="entry name" value="WH-like_DNA-bd_sf"/>
</dbReference>
<dbReference type="Pfam" id="PF00891">
    <property type="entry name" value="Methyltransf_2"/>
    <property type="match status" value="1"/>
</dbReference>